<organism evidence="2 3">
    <name type="scientific">Pseudolysinimonas kribbensis</name>
    <dbReference type="NCBI Taxonomy" id="433641"/>
    <lineage>
        <taxon>Bacteria</taxon>
        <taxon>Bacillati</taxon>
        <taxon>Actinomycetota</taxon>
        <taxon>Actinomycetes</taxon>
        <taxon>Micrococcales</taxon>
        <taxon>Microbacteriaceae</taxon>
        <taxon>Pseudolysinimonas</taxon>
    </lineage>
</organism>
<keyword evidence="3" id="KW-1185">Reference proteome</keyword>
<sequence length="77" mass="8023">MRLVRGATVSGAVTGIDGPLDATTTVTLFWRTSPATFKIPASFDAASQTWQVSDVPPGSYSSWSIHPTAGPRSNGEG</sequence>
<accession>A0ABQ6K2Q0</accession>
<reference evidence="3" key="1">
    <citation type="journal article" date="2019" name="Int. J. Syst. Evol. Microbiol.">
        <title>The Global Catalogue of Microorganisms (GCM) 10K type strain sequencing project: providing services to taxonomists for standard genome sequencing and annotation.</title>
        <authorList>
            <consortium name="The Broad Institute Genomics Platform"/>
            <consortium name="The Broad Institute Genome Sequencing Center for Infectious Disease"/>
            <person name="Wu L."/>
            <person name="Ma J."/>
        </authorList>
    </citation>
    <scope>NUCLEOTIDE SEQUENCE [LARGE SCALE GENOMIC DNA]</scope>
    <source>
        <strain evidence="3">NBRC 108894</strain>
    </source>
</reference>
<evidence type="ECO:0000256" key="1">
    <source>
        <dbReference type="SAM" id="MobiDB-lite"/>
    </source>
</evidence>
<comment type="caution">
    <text evidence="2">The sequence shown here is derived from an EMBL/GenBank/DDBJ whole genome shotgun (WGS) entry which is preliminary data.</text>
</comment>
<feature type="region of interest" description="Disordered" evidence="1">
    <location>
        <begin position="55"/>
        <end position="77"/>
    </location>
</feature>
<proteinExistence type="predicted"/>
<dbReference type="EMBL" id="BSVB01000001">
    <property type="protein sequence ID" value="GMA93182.1"/>
    <property type="molecule type" value="Genomic_DNA"/>
</dbReference>
<name>A0ABQ6K2Q0_9MICO</name>
<dbReference type="Proteomes" id="UP001157034">
    <property type="component" value="Unassembled WGS sequence"/>
</dbReference>
<gene>
    <name evidence="2" type="ORF">GCM10025881_00060</name>
</gene>
<evidence type="ECO:0000313" key="3">
    <source>
        <dbReference type="Proteomes" id="UP001157034"/>
    </source>
</evidence>
<protein>
    <submittedName>
        <fullName evidence="2">Uncharacterized protein</fullName>
    </submittedName>
</protein>
<dbReference type="RefSeq" id="WP_284251880.1">
    <property type="nucleotide sequence ID" value="NZ_BSVB01000001.1"/>
</dbReference>
<evidence type="ECO:0000313" key="2">
    <source>
        <dbReference type="EMBL" id="GMA93182.1"/>
    </source>
</evidence>